<reference evidence="2" key="2">
    <citation type="journal article" date="2020" name="Nat. Commun.">
        <title>Large-scale genome sequencing of mycorrhizal fungi provides insights into the early evolution of symbiotic traits.</title>
        <authorList>
            <person name="Miyauchi S."/>
            <person name="Kiss E."/>
            <person name="Kuo A."/>
            <person name="Drula E."/>
            <person name="Kohler A."/>
            <person name="Sanchez-Garcia M."/>
            <person name="Morin E."/>
            <person name="Andreopoulos B."/>
            <person name="Barry K.W."/>
            <person name="Bonito G."/>
            <person name="Buee M."/>
            <person name="Carver A."/>
            <person name="Chen C."/>
            <person name="Cichocki N."/>
            <person name="Clum A."/>
            <person name="Culley D."/>
            <person name="Crous P.W."/>
            <person name="Fauchery L."/>
            <person name="Girlanda M."/>
            <person name="Hayes R.D."/>
            <person name="Keri Z."/>
            <person name="LaButti K."/>
            <person name="Lipzen A."/>
            <person name="Lombard V."/>
            <person name="Magnuson J."/>
            <person name="Maillard F."/>
            <person name="Murat C."/>
            <person name="Nolan M."/>
            <person name="Ohm R.A."/>
            <person name="Pangilinan J."/>
            <person name="Pereira M.F."/>
            <person name="Perotto S."/>
            <person name="Peter M."/>
            <person name="Pfister S."/>
            <person name="Riley R."/>
            <person name="Sitrit Y."/>
            <person name="Stielow J.B."/>
            <person name="Szollosi G."/>
            <person name="Zifcakova L."/>
            <person name="Stursova M."/>
            <person name="Spatafora J.W."/>
            <person name="Tedersoo L."/>
            <person name="Vaario L.M."/>
            <person name="Yamada A."/>
            <person name="Yan M."/>
            <person name="Wang P."/>
            <person name="Xu J."/>
            <person name="Bruns T."/>
            <person name="Baldrian P."/>
            <person name="Vilgalys R."/>
            <person name="Dunand C."/>
            <person name="Henrissat B."/>
            <person name="Grigoriev I.V."/>
            <person name="Hibbett D."/>
            <person name="Nagy L.G."/>
            <person name="Martin F.M."/>
        </authorList>
    </citation>
    <scope>NUCLEOTIDE SEQUENCE</scope>
    <source>
        <strain evidence="2">BED1</strain>
    </source>
</reference>
<feature type="region of interest" description="Disordered" evidence="1">
    <location>
        <begin position="44"/>
        <end position="78"/>
    </location>
</feature>
<accession>A0AAD4BGC9</accession>
<dbReference type="Proteomes" id="UP001194468">
    <property type="component" value="Unassembled WGS sequence"/>
</dbReference>
<reference evidence="2" key="1">
    <citation type="submission" date="2019-10" db="EMBL/GenBank/DDBJ databases">
        <authorList>
            <consortium name="DOE Joint Genome Institute"/>
            <person name="Kuo A."/>
            <person name="Miyauchi S."/>
            <person name="Kiss E."/>
            <person name="Drula E."/>
            <person name="Kohler A."/>
            <person name="Sanchez-Garcia M."/>
            <person name="Andreopoulos B."/>
            <person name="Barry K.W."/>
            <person name="Bonito G."/>
            <person name="Buee M."/>
            <person name="Carver A."/>
            <person name="Chen C."/>
            <person name="Cichocki N."/>
            <person name="Clum A."/>
            <person name="Culley D."/>
            <person name="Crous P.W."/>
            <person name="Fauchery L."/>
            <person name="Girlanda M."/>
            <person name="Hayes R."/>
            <person name="Keri Z."/>
            <person name="LaButti K."/>
            <person name="Lipzen A."/>
            <person name="Lombard V."/>
            <person name="Magnuson J."/>
            <person name="Maillard F."/>
            <person name="Morin E."/>
            <person name="Murat C."/>
            <person name="Nolan M."/>
            <person name="Ohm R."/>
            <person name="Pangilinan J."/>
            <person name="Pereira M."/>
            <person name="Perotto S."/>
            <person name="Peter M."/>
            <person name="Riley R."/>
            <person name="Sitrit Y."/>
            <person name="Stielow B."/>
            <person name="Szollosi G."/>
            <person name="Zifcakova L."/>
            <person name="Stursova M."/>
            <person name="Spatafora J.W."/>
            <person name="Tedersoo L."/>
            <person name="Vaario L.-M."/>
            <person name="Yamada A."/>
            <person name="Yan M."/>
            <person name="Wang P."/>
            <person name="Xu J."/>
            <person name="Bruns T."/>
            <person name="Baldrian P."/>
            <person name="Vilgalys R."/>
            <person name="Henrissat B."/>
            <person name="Grigoriev I.V."/>
            <person name="Hibbett D."/>
            <person name="Nagy L.G."/>
            <person name="Martin F.M."/>
        </authorList>
    </citation>
    <scope>NUCLEOTIDE SEQUENCE</scope>
    <source>
        <strain evidence="2">BED1</strain>
    </source>
</reference>
<name>A0AAD4BGC9_BOLED</name>
<protein>
    <submittedName>
        <fullName evidence="2">Uncharacterized protein</fullName>
    </submittedName>
</protein>
<dbReference type="AlphaFoldDB" id="A0AAD4BGC9"/>
<evidence type="ECO:0000313" key="2">
    <source>
        <dbReference type="EMBL" id="KAF8426837.1"/>
    </source>
</evidence>
<evidence type="ECO:0000313" key="3">
    <source>
        <dbReference type="Proteomes" id="UP001194468"/>
    </source>
</evidence>
<gene>
    <name evidence="2" type="ORF">L210DRAFT_3741304</name>
</gene>
<proteinExistence type="predicted"/>
<comment type="caution">
    <text evidence="2">The sequence shown here is derived from an EMBL/GenBank/DDBJ whole genome shotgun (WGS) entry which is preliminary data.</text>
</comment>
<feature type="non-terminal residue" evidence="2">
    <location>
        <position position="1"/>
    </location>
</feature>
<keyword evidence="3" id="KW-1185">Reference proteome</keyword>
<feature type="compositionally biased region" description="Pro residues" evidence="1">
    <location>
        <begin position="45"/>
        <end position="54"/>
    </location>
</feature>
<sequence length="257" mass="29011">SPTPLAISFDGSSINIRKDGLIPSKKSKRFSGFDFYRRKLFSPVSSPPTTPSHSPPNFQSHLSITDAGREPLDPTTGFHPLISTLGRSSSANACMVPATLPVLRYPSNLVPFSTLPPSTRLVFQTRMASRRHLRPPSNLHCANLRQGRLQYASSPFASTRDITLLWHVLRCSTRHGVSYDWDVPRTTKGARRDYLHRHQQQRNGSIFLPFQQHRPPALLCLVHHPRRHTVTIIASAKQNQPNNSIRIDYFVRLPMAL</sequence>
<organism evidence="2 3">
    <name type="scientific">Boletus edulis BED1</name>
    <dbReference type="NCBI Taxonomy" id="1328754"/>
    <lineage>
        <taxon>Eukaryota</taxon>
        <taxon>Fungi</taxon>
        <taxon>Dikarya</taxon>
        <taxon>Basidiomycota</taxon>
        <taxon>Agaricomycotina</taxon>
        <taxon>Agaricomycetes</taxon>
        <taxon>Agaricomycetidae</taxon>
        <taxon>Boletales</taxon>
        <taxon>Boletineae</taxon>
        <taxon>Boletaceae</taxon>
        <taxon>Boletoideae</taxon>
        <taxon>Boletus</taxon>
    </lineage>
</organism>
<dbReference type="EMBL" id="WHUW01000085">
    <property type="protein sequence ID" value="KAF8426837.1"/>
    <property type="molecule type" value="Genomic_DNA"/>
</dbReference>
<evidence type="ECO:0000256" key="1">
    <source>
        <dbReference type="SAM" id="MobiDB-lite"/>
    </source>
</evidence>